<feature type="transmembrane region" description="Helical" evidence="1">
    <location>
        <begin position="63"/>
        <end position="81"/>
    </location>
</feature>
<dbReference type="Proteomes" id="UP000192611">
    <property type="component" value="Unassembled WGS sequence"/>
</dbReference>
<keyword evidence="1" id="KW-1133">Transmembrane helix</keyword>
<feature type="transmembrane region" description="Helical" evidence="1">
    <location>
        <begin position="12"/>
        <end position="31"/>
    </location>
</feature>
<accession>A0A1W9S1G7</accession>
<dbReference type="EMBL" id="NATQ01000049">
    <property type="protein sequence ID" value="OQX90477.1"/>
    <property type="molecule type" value="Genomic_DNA"/>
</dbReference>
<feature type="transmembrane region" description="Helical" evidence="1">
    <location>
        <begin position="87"/>
        <end position="112"/>
    </location>
</feature>
<comment type="caution">
    <text evidence="2">The sequence shown here is derived from an EMBL/GenBank/DDBJ whole genome shotgun (WGS) entry which is preliminary data.</text>
</comment>
<evidence type="ECO:0000256" key="1">
    <source>
        <dbReference type="SAM" id="Phobius"/>
    </source>
</evidence>
<protein>
    <submittedName>
        <fullName evidence="2">Uncharacterized protein</fullName>
    </submittedName>
</protein>
<feature type="transmembrane region" description="Helical" evidence="1">
    <location>
        <begin position="37"/>
        <end position="56"/>
    </location>
</feature>
<gene>
    <name evidence="2" type="ORF">B6D57_02930</name>
</gene>
<sequence>MKNTTWLRITGRIIVIIWAGFWVFFAVATILSEPFSAVGLLSCIFFSLMFVISALIPLKWESVGTYLLIIEGVIFLIVYPLRMASRLPPLTILFMILTLAIPPLTAGILLLMHQRRMR</sequence>
<keyword evidence="1" id="KW-0472">Membrane</keyword>
<keyword evidence="1" id="KW-0812">Transmembrane</keyword>
<dbReference type="AlphaFoldDB" id="A0A1W9S1G7"/>
<proteinExistence type="predicted"/>
<reference evidence="3" key="1">
    <citation type="submission" date="2017-03" db="EMBL/GenBank/DDBJ databases">
        <title>Novel pathways for hydrocarbon cycling and metabolic interdependencies in hydrothermal sediment communities.</title>
        <authorList>
            <person name="Dombrowski N."/>
            <person name="Seitz K."/>
            <person name="Teske A."/>
            <person name="Baker B."/>
        </authorList>
    </citation>
    <scope>NUCLEOTIDE SEQUENCE [LARGE SCALE GENOMIC DNA]</scope>
</reference>
<organism evidence="2 3">
    <name type="scientific">Candidatus Coatesbacteria bacterium 4484_99</name>
    <dbReference type="NCBI Taxonomy" id="1970774"/>
    <lineage>
        <taxon>Bacteria</taxon>
        <taxon>Candidatus Coatesiibacteriota</taxon>
    </lineage>
</organism>
<name>A0A1W9S1G7_9BACT</name>
<evidence type="ECO:0000313" key="3">
    <source>
        <dbReference type="Proteomes" id="UP000192611"/>
    </source>
</evidence>
<evidence type="ECO:0000313" key="2">
    <source>
        <dbReference type="EMBL" id="OQX90477.1"/>
    </source>
</evidence>